<keyword evidence="3" id="KW-1185">Reference proteome</keyword>
<gene>
    <name evidence="2" type="ORF">BDN71DRAFT_1530069</name>
</gene>
<name>A0A9P6D1W9_PLEER</name>
<dbReference type="AlphaFoldDB" id="A0A9P6D1W9"/>
<feature type="non-terminal residue" evidence="2">
    <location>
        <position position="1"/>
    </location>
</feature>
<sequence>EPWTSVNAPNEFVDDNPEANRGKNSDQDSITTNHQLPVVPLLKRQKLDVSYRKRCAEEKEAKWNKLKQRLTNITKLLTSKKTEFSSGDQGLQACRARAIQSHLHLIINKCYRFIEASEKAAETHGFAAKWGGRQLCGWTREWVLKLMLPVSYHGRHVKVYSLLSDPAIAAELRAYMRSNKWSMDPQKLAQFSEQKMVPAAAKEYLEHLIDNEMPRGLKQYMELELFPQIHLKVGRGISVSTVRSWLHAEGFKYTTHKKGLYFDGHEQPDYPLRKKGAGRGIHQSDILCSTFGWIEEASQTLEYGKNYDGYWTEELFVKQVSLFPSSLQTKIIPALEKQFSMGFQFLIIVDNSQGHSAYAEDALLVSRMNIKPGGKQAHMCDGWYHIDMVKVTQSMVYASDHQGSPHRAWSLSSKLEGQFHCELNFIEYFWGMVKKYLCDNCDYTFKTLKENMPKAM</sequence>
<dbReference type="PANTHER" id="PTHR35871:SF1">
    <property type="entry name" value="CXC1-LIKE CYSTEINE CLUSTER ASSOCIATED WITH KDZ TRANSPOSASES DOMAIN-CONTAINING PROTEIN"/>
    <property type="match status" value="1"/>
</dbReference>
<feature type="region of interest" description="Disordered" evidence="1">
    <location>
        <begin position="1"/>
        <end position="35"/>
    </location>
</feature>
<evidence type="ECO:0000313" key="3">
    <source>
        <dbReference type="Proteomes" id="UP000807025"/>
    </source>
</evidence>
<evidence type="ECO:0000313" key="2">
    <source>
        <dbReference type="EMBL" id="KAF9489276.1"/>
    </source>
</evidence>
<organism evidence="2 3">
    <name type="scientific">Pleurotus eryngii</name>
    <name type="common">Boletus of the steppes</name>
    <dbReference type="NCBI Taxonomy" id="5323"/>
    <lineage>
        <taxon>Eukaryota</taxon>
        <taxon>Fungi</taxon>
        <taxon>Dikarya</taxon>
        <taxon>Basidiomycota</taxon>
        <taxon>Agaricomycotina</taxon>
        <taxon>Agaricomycetes</taxon>
        <taxon>Agaricomycetidae</taxon>
        <taxon>Agaricales</taxon>
        <taxon>Pleurotineae</taxon>
        <taxon>Pleurotaceae</taxon>
        <taxon>Pleurotus</taxon>
    </lineage>
</organism>
<proteinExistence type="predicted"/>
<dbReference type="Proteomes" id="UP000807025">
    <property type="component" value="Unassembled WGS sequence"/>
</dbReference>
<dbReference type="OrthoDB" id="3218065at2759"/>
<accession>A0A9P6D1W9</accession>
<dbReference type="EMBL" id="MU154677">
    <property type="protein sequence ID" value="KAF9489276.1"/>
    <property type="molecule type" value="Genomic_DNA"/>
</dbReference>
<protein>
    <submittedName>
        <fullName evidence="2">Uncharacterized protein</fullName>
    </submittedName>
</protein>
<dbReference type="PANTHER" id="PTHR35871">
    <property type="entry name" value="EXPRESSED PROTEIN"/>
    <property type="match status" value="1"/>
</dbReference>
<comment type="caution">
    <text evidence="2">The sequence shown here is derived from an EMBL/GenBank/DDBJ whole genome shotgun (WGS) entry which is preliminary data.</text>
</comment>
<reference evidence="2" key="1">
    <citation type="submission" date="2020-11" db="EMBL/GenBank/DDBJ databases">
        <authorList>
            <consortium name="DOE Joint Genome Institute"/>
            <person name="Ahrendt S."/>
            <person name="Riley R."/>
            <person name="Andreopoulos W."/>
            <person name="Labutti K."/>
            <person name="Pangilinan J."/>
            <person name="Ruiz-Duenas F.J."/>
            <person name="Barrasa J.M."/>
            <person name="Sanchez-Garcia M."/>
            <person name="Camarero S."/>
            <person name="Miyauchi S."/>
            <person name="Serrano A."/>
            <person name="Linde D."/>
            <person name="Babiker R."/>
            <person name="Drula E."/>
            <person name="Ayuso-Fernandez I."/>
            <person name="Pacheco R."/>
            <person name="Padilla G."/>
            <person name="Ferreira P."/>
            <person name="Barriuso J."/>
            <person name="Kellner H."/>
            <person name="Castanera R."/>
            <person name="Alfaro M."/>
            <person name="Ramirez L."/>
            <person name="Pisabarro A.G."/>
            <person name="Kuo A."/>
            <person name="Tritt A."/>
            <person name="Lipzen A."/>
            <person name="He G."/>
            <person name="Yan M."/>
            <person name="Ng V."/>
            <person name="Cullen D."/>
            <person name="Martin F."/>
            <person name="Rosso M.-N."/>
            <person name="Henrissat B."/>
            <person name="Hibbett D."/>
            <person name="Martinez A.T."/>
            <person name="Grigoriev I.V."/>
        </authorList>
    </citation>
    <scope>NUCLEOTIDE SEQUENCE</scope>
    <source>
        <strain evidence="2">ATCC 90797</strain>
    </source>
</reference>
<evidence type="ECO:0000256" key="1">
    <source>
        <dbReference type="SAM" id="MobiDB-lite"/>
    </source>
</evidence>